<name>A0AA87MP48_9LEPT</name>
<keyword evidence="1" id="KW-0472">Membrane</keyword>
<gene>
    <name evidence="2" type="ORF">LEP1GSC125_3839</name>
</gene>
<protein>
    <submittedName>
        <fullName evidence="2">PPE family protein</fullName>
    </submittedName>
</protein>
<dbReference type="RefSeq" id="WP_002747860.1">
    <property type="nucleotide sequence ID" value="NZ_AKWM02000024.1"/>
</dbReference>
<evidence type="ECO:0000313" key="2">
    <source>
        <dbReference type="EMBL" id="EKS01105.1"/>
    </source>
</evidence>
<sequence>MKYNYSLIFHSIVSVLKIISSTILFLNCGVTGFSGSKSYFRIPARTETEVFHTSLSKGEVKNLYGINLGVVNTVQENLMGIQVGGANVSEGNTYAATQVALYNAANNAGFALQVGGSNKVQGAAGIQLGFYNSERGKKAKRFQVIGEIRGENNSEIGVGMNKEEKGIIAIQAGGINHAESSAGIQVGLYNDEENGVFTVQAGGLNFTKESDSGIQLGIYNAKTAPGLYLTLGAINSGGGGVTLGVINFNGRNGSGLNAGVLYNSGGKGINVGAINGGTGVNLGVINSYSKGLTVGVVNTNSTGLNMGAINKGMGFNLGILNINNEGKGFNIGALNIGGEGNFQIGVVNICPNGVLPITILLNYCYKD</sequence>
<keyword evidence="1" id="KW-0812">Transmembrane</keyword>
<dbReference type="EMBL" id="AKWM02000024">
    <property type="protein sequence ID" value="EKS01105.1"/>
    <property type="molecule type" value="Genomic_DNA"/>
</dbReference>
<dbReference type="Proteomes" id="UP000001343">
    <property type="component" value="Unassembled WGS sequence"/>
</dbReference>
<organism evidence="2 3">
    <name type="scientific">Leptospira mayottensis 200901122</name>
    <dbReference type="NCBI Taxonomy" id="1193010"/>
    <lineage>
        <taxon>Bacteria</taxon>
        <taxon>Pseudomonadati</taxon>
        <taxon>Spirochaetota</taxon>
        <taxon>Spirochaetia</taxon>
        <taxon>Leptospirales</taxon>
        <taxon>Leptospiraceae</taxon>
        <taxon>Leptospira</taxon>
    </lineage>
</organism>
<accession>A0AA87MP48</accession>
<evidence type="ECO:0000313" key="3">
    <source>
        <dbReference type="Proteomes" id="UP000001343"/>
    </source>
</evidence>
<reference evidence="2 3" key="1">
    <citation type="journal article" date="2014" name="Int. J. Syst. Evol. Microbiol.">
        <title>Leptospira mayottensis sp. nov., a pathogenic species of the genus Leptospira isolated from humans.</title>
        <authorList>
            <person name="Bourhy P."/>
            <person name="Collet L."/>
            <person name="Brisse S."/>
            <person name="Picardeau M."/>
        </authorList>
    </citation>
    <scope>NUCLEOTIDE SEQUENCE [LARGE SCALE GENOMIC DNA]</scope>
    <source>
        <strain evidence="2 3">200901122</strain>
    </source>
</reference>
<comment type="caution">
    <text evidence="2">The sequence shown here is derived from an EMBL/GenBank/DDBJ whole genome shotgun (WGS) entry which is preliminary data.</text>
</comment>
<keyword evidence="1" id="KW-1133">Transmembrane helix</keyword>
<evidence type="ECO:0000256" key="1">
    <source>
        <dbReference type="SAM" id="Phobius"/>
    </source>
</evidence>
<feature type="transmembrane region" description="Helical" evidence="1">
    <location>
        <begin position="7"/>
        <end position="26"/>
    </location>
</feature>
<proteinExistence type="predicted"/>
<dbReference type="NCBIfam" id="NF047436">
    <property type="entry name" value="LA_2272_repeat"/>
    <property type="match status" value="1"/>
</dbReference>
<dbReference type="AlphaFoldDB" id="A0AA87MP48"/>
<dbReference type="NCBIfam" id="NF047435">
    <property type="entry name" value="LA_2272_fam_lipo"/>
    <property type="match status" value="1"/>
</dbReference>
<dbReference type="InterPro" id="IPR058093">
    <property type="entry name" value="LA_2272-like"/>
</dbReference>